<feature type="compositionally biased region" description="Low complexity" evidence="1">
    <location>
        <begin position="1"/>
        <end position="21"/>
    </location>
</feature>
<dbReference type="InterPro" id="IPR003959">
    <property type="entry name" value="ATPase_AAA_core"/>
</dbReference>
<evidence type="ECO:0000313" key="4">
    <source>
        <dbReference type="Proteomes" id="UP000284706"/>
    </source>
</evidence>
<reference evidence="3 4" key="1">
    <citation type="journal article" date="2018" name="Evol. Lett.">
        <title>Horizontal gene cluster transfer increased hallucinogenic mushroom diversity.</title>
        <authorList>
            <person name="Reynolds H.T."/>
            <person name="Vijayakumar V."/>
            <person name="Gluck-Thaler E."/>
            <person name="Korotkin H.B."/>
            <person name="Matheny P.B."/>
            <person name="Slot J.C."/>
        </authorList>
    </citation>
    <scope>NUCLEOTIDE SEQUENCE [LARGE SCALE GENOMIC DNA]</scope>
    <source>
        <strain evidence="3 4">SRW20</strain>
    </source>
</reference>
<dbReference type="PANTHER" id="PTHR46411:SF3">
    <property type="entry name" value="AAA+ ATPASE DOMAIN-CONTAINING PROTEIN"/>
    <property type="match status" value="1"/>
</dbReference>
<evidence type="ECO:0000313" key="3">
    <source>
        <dbReference type="EMBL" id="PPQ65793.1"/>
    </source>
</evidence>
<dbReference type="Proteomes" id="UP000284706">
    <property type="component" value="Unassembled WGS sequence"/>
</dbReference>
<protein>
    <recommendedName>
        <fullName evidence="2">AAA+ ATPase domain-containing protein</fullName>
    </recommendedName>
</protein>
<proteinExistence type="predicted"/>
<organism evidence="3 4">
    <name type="scientific">Gymnopilus dilepis</name>
    <dbReference type="NCBI Taxonomy" id="231916"/>
    <lineage>
        <taxon>Eukaryota</taxon>
        <taxon>Fungi</taxon>
        <taxon>Dikarya</taxon>
        <taxon>Basidiomycota</taxon>
        <taxon>Agaricomycotina</taxon>
        <taxon>Agaricomycetes</taxon>
        <taxon>Agaricomycetidae</taxon>
        <taxon>Agaricales</taxon>
        <taxon>Agaricineae</taxon>
        <taxon>Hymenogastraceae</taxon>
        <taxon>Gymnopilus</taxon>
    </lineage>
</organism>
<dbReference type="SUPFAM" id="SSF52540">
    <property type="entry name" value="P-loop containing nucleoside triphosphate hydrolases"/>
    <property type="match status" value="1"/>
</dbReference>
<dbReference type="AlphaFoldDB" id="A0A409VHQ5"/>
<name>A0A409VHQ5_9AGAR</name>
<feature type="region of interest" description="Disordered" evidence="1">
    <location>
        <begin position="1"/>
        <end position="44"/>
    </location>
</feature>
<dbReference type="OrthoDB" id="10042665at2759"/>
<dbReference type="PANTHER" id="PTHR46411">
    <property type="entry name" value="FAMILY ATPASE, PUTATIVE-RELATED"/>
    <property type="match status" value="1"/>
</dbReference>
<dbReference type="GO" id="GO:0005524">
    <property type="term" value="F:ATP binding"/>
    <property type="evidence" value="ECO:0007669"/>
    <property type="project" value="InterPro"/>
</dbReference>
<dbReference type="Pfam" id="PF22942">
    <property type="entry name" value="DUF7025"/>
    <property type="match status" value="1"/>
</dbReference>
<dbReference type="SMART" id="SM00382">
    <property type="entry name" value="AAA"/>
    <property type="match status" value="1"/>
</dbReference>
<dbReference type="CDD" id="cd19481">
    <property type="entry name" value="RecA-like_protease"/>
    <property type="match status" value="1"/>
</dbReference>
<dbReference type="Pfam" id="PF00004">
    <property type="entry name" value="AAA"/>
    <property type="match status" value="1"/>
</dbReference>
<comment type="caution">
    <text evidence="3">The sequence shown here is derived from an EMBL/GenBank/DDBJ whole genome shotgun (WGS) entry which is preliminary data.</text>
</comment>
<accession>A0A409VHQ5</accession>
<dbReference type="EMBL" id="NHYE01005645">
    <property type="protein sequence ID" value="PPQ65793.1"/>
    <property type="molecule type" value="Genomic_DNA"/>
</dbReference>
<keyword evidence="4" id="KW-1185">Reference proteome</keyword>
<dbReference type="InterPro" id="IPR027417">
    <property type="entry name" value="P-loop_NTPase"/>
</dbReference>
<dbReference type="InterPro" id="IPR054289">
    <property type="entry name" value="DUF7025"/>
</dbReference>
<sequence length="714" mass="80832">MQRRLSSLIKPSPSSTLPSTPENEKAEEGDDKSQTSTVVRDDPLPVPSLKIKRVDLYYSRWSKSWKYRNTNPKVKVETLPVVPDDNSDGWKDFSFVVLRTLPKQENAEPFFKIVIKSAYILKACKDVIRSWPGVSWNSEPLQLDPEIFITHRSDFLQYAADLKAKDSRSEEDNHVLSSVELLNSTIASDYRHTLATIERLTSHNEITFEYLYAILVPRTLMVTECAITGEPRLFELASWTRGVVEGIPIYQLSLQRIDLVDRPATQSVVVGRVQATLNIFPVDGIVRIDTLDVYPLKYHPDPEGLKDKVLKRGRKWVSLIGVHHLQYDGIAALKVQDKLMKQHVSGRVMIDRLTFRRMNPNYALSVPVPPKLEDLKGGKGASRFVRQQYDKDGNVIPQPVMAAVHDPTVRRQSKDVTPEVDMTETELLLTPTVVFGFSLSDKMWLEFGVEDISDIEWNSDAFANLVLPGDRKMLLKSLVDAHHRQTNDKNGFDDFVKGKGRGLVINLFGPPGVGKTFSAEATSEHVRRPLYVIDGGDLGTNATALDKTLKRIFDVATVWKAIVLIDEADVFLERRELTDLNRNAMVAVFLRHVEYYRGILFLTTNRVRAFDEAFLSRIHVALAFGELTEDSKEKVWSAFLSKMGDAGKGVTRPQIKELAKREINGRQIKNAARTAHSLALAKGEDVTFEHLRITLDALDEFTKEFERRGVGMYM</sequence>
<dbReference type="InParanoid" id="A0A409VHQ5"/>
<dbReference type="Gene3D" id="3.40.50.300">
    <property type="entry name" value="P-loop containing nucleotide triphosphate hydrolases"/>
    <property type="match status" value="1"/>
</dbReference>
<evidence type="ECO:0000259" key="2">
    <source>
        <dbReference type="SMART" id="SM00382"/>
    </source>
</evidence>
<dbReference type="STRING" id="231916.A0A409VHQ5"/>
<gene>
    <name evidence="3" type="ORF">CVT26_000378</name>
</gene>
<dbReference type="GO" id="GO:0016887">
    <property type="term" value="F:ATP hydrolysis activity"/>
    <property type="evidence" value="ECO:0007669"/>
    <property type="project" value="InterPro"/>
</dbReference>
<evidence type="ECO:0000256" key="1">
    <source>
        <dbReference type="SAM" id="MobiDB-lite"/>
    </source>
</evidence>
<feature type="domain" description="AAA+ ATPase" evidence="2">
    <location>
        <begin position="501"/>
        <end position="626"/>
    </location>
</feature>
<dbReference type="InterPro" id="IPR003593">
    <property type="entry name" value="AAA+_ATPase"/>
</dbReference>